<dbReference type="RefSeq" id="WP_092909182.1">
    <property type="nucleotide sequence ID" value="NZ_FOUZ01000014.1"/>
</dbReference>
<evidence type="ECO:0000313" key="1">
    <source>
        <dbReference type="EMBL" id="SFN51774.1"/>
    </source>
</evidence>
<evidence type="ECO:0000313" key="2">
    <source>
        <dbReference type="Proteomes" id="UP000199149"/>
    </source>
</evidence>
<proteinExistence type="predicted"/>
<keyword evidence="2" id="KW-1185">Reference proteome</keyword>
<name>A0A1I4ZND7_9FLAO</name>
<dbReference type="Proteomes" id="UP000199149">
    <property type="component" value="Unassembled WGS sequence"/>
</dbReference>
<sequence>MNRWSEIAKKNILTLSKNKNNFNLALKEWTFSGNIYDHKVAEEICELCENENLRYHFEIYNGLGNRLLVGSSCINRFDITVFDKEGIEVTENKESYLKKALNEKLIEDIFFQLKSSNKTGKLKRLKKTTANKVLLKGGVEVII</sequence>
<dbReference type="EMBL" id="FOUZ01000014">
    <property type="protein sequence ID" value="SFN51774.1"/>
    <property type="molecule type" value="Genomic_DNA"/>
</dbReference>
<accession>A0A1I4ZND7</accession>
<gene>
    <name evidence="1" type="ORF">SAMN05421738_1144</name>
</gene>
<dbReference type="OrthoDB" id="2318182at2"/>
<reference evidence="2" key="1">
    <citation type="submission" date="2016-10" db="EMBL/GenBank/DDBJ databases">
        <authorList>
            <person name="Varghese N."/>
            <person name="Submissions S."/>
        </authorList>
    </citation>
    <scope>NUCLEOTIDE SEQUENCE [LARGE SCALE GENOMIC DNA]</scope>
    <source>
        <strain evidence="2">XJ109</strain>
    </source>
</reference>
<dbReference type="AlphaFoldDB" id="A0A1I4ZND7"/>
<protein>
    <submittedName>
        <fullName evidence="1">Uncharacterized protein</fullName>
    </submittedName>
</protein>
<organism evidence="1 2">
    <name type="scientific">Algoriella xinjiangensis</name>
    <dbReference type="NCBI Taxonomy" id="684065"/>
    <lineage>
        <taxon>Bacteria</taxon>
        <taxon>Pseudomonadati</taxon>
        <taxon>Bacteroidota</taxon>
        <taxon>Flavobacteriia</taxon>
        <taxon>Flavobacteriales</taxon>
        <taxon>Weeksellaceae</taxon>
        <taxon>Algoriella</taxon>
    </lineage>
</organism>